<evidence type="ECO:0000256" key="1">
    <source>
        <dbReference type="SAM" id="MobiDB-lite"/>
    </source>
</evidence>
<keyword evidence="3" id="KW-1185">Reference proteome</keyword>
<evidence type="ECO:0000313" key="3">
    <source>
        <dbReference type="Proteomes" id="UP000308181"/>
    </source>
</evidence>
<gene>
    <name evidence="2" type="ORF">FA046_12355</name>
</gene>
<proteinExistence type="predicted"/>
<dbReference type="Proteomes" id="UP000308181">
    <property type="component" value="Unassembled WGS sequence"/>
</dbReference>
<dbReference type="EMBL" id="SWBP01000004">
    <property type="protein sequence ID" value="TKB96863.1"/>
    <property type="molecule type" value="Genomic_DNA"/>
</dbReference>
<dbReference type="RefSeq" id="WP_136826827.1">
    <property type="nucleotide sequence ID" value="NZ_SWBP01000004.1"/>
</dbReference>
<dbReference type="AlphaFoldDB" id="A0A4U1BYV4"/>
<organism evidence="2 3">
    <name type="scientific">Pedobacter cryophilus</name>
    <dbReference type="NCBI Taxonomy" id="2571271"/>
    <lineage>
        <taxon>Bacteria</taxon>
        <taxon>Pseudomonadati</taxon>
        <taxon>Bacteroidota</taxon>
        <taxon>Sphingobacteriia</taxon>
        <taxon>Sphingobacteriales</taxon>
        <taxon>Sphingobacteriaceae</taxon>
        <taxon>Pedobacter</taxon>
    </lineage>
</organism>
<evidence type="ECO:0000313" key="2">
    <source>
        <dbReference type="EMBL" id="TKB96863.1"/>
    </source>
</evidence>
<feature type="region of interest" description="Disordered" evidence="1">
    <location>
        <begin position="1"/>
        <end position="29"/>
    </location>
</feature>
<name>A0A4U1BYV4_9SPHI</name>
<reference evidence="2 3" key="1">
    <citation type="submission" date="2019-04" db="EMBL/GenBank/DDBJ databases">
        <title>Pedobacter sp. AR-3-17 sp. nov., isolated from Arctic soil.</title>
        <authorList>
            <person name="Dahal R.H."/>
            <person name="Kim D.-U."/>
        </authorList>
    </citation>
    <scope>NUCLEOTIDE SEQUENCE [LARGE SCALE GENOMIC DNA]</scope>
    <source>
        <strain evidence="2 3">AR-3-17</strain>
    </source>
</reference>
<sequence length="110" mass="12247">MTDNEILGPSEEKPLIEAETPTQPDGLIGAPVAPLQPVKPRNQHLKAENPKNKQFTGRSTEAEFEKINKAIAARKKQLGLAENSNYDIVRLALDLLKHIENDFLSSFKTK</sequence>
<protein>
    <submittedName>
        <fullName evidence="2">Uncharacterized protein</fullName>
    </submittedName>
</protein>
<dbReference type="OrthoDB" id="799554at2"/>
<accession>A0A4U1BYV4</accession>
<comment type="caution">
    <text evidence="2">The sequence shown here is derived from an EMBL/GenBank/DDBJ whole genome shotgun (WGS) entry which is preliminary data.</text>
</comment>